<feature type="transmembrane region" description="Helical" evidence="1">
    <location>
        <begin position="91"/>
        <end position="109"/>
    </location>
</feature>
<dbReference type="PIRSF" id="PIRSF003203">
    <property type="entry name" value="AzlD"/>
    <property type="match status" value="1"/>
</dbReference>
<keyword evidence="3" id="KW-1185">Reference proteome</keyword>
<keyword evidence="1" id="KW-1133">Transmembrane helix</keyword>
<evidence type="ECO:0000256" key="1">
    <source>
        <dbReference type="SAM" id="Phobius"/>
    </source>
</evidence>
<keyword evidence="1" id="KW-0812">Transmembrane</keyword>
<dbReference type="Pfam" id="PF05437">
    <property type="entry name" value="AzlD"/>
    <property type="match status" value="1"/>
</dbReference>
<keyword evidence="1" id="KW-0472">Membrane</keyword>
<gene>
    <name evidence="2" type="ORF">G1C97_0233</name>
</gene>
<proteinExistence type="predicted"/>
<name>A0A7Y0EVT5_9BIFI</name>
<evidence type="ECO:0000313" key="3">
    <source>
        <dbReference type="Proteomes" id="UP000543419"/>
    </source>
</evidence>
<feature type="transmembrane region" description="Helical" evidence="1">
    <location>
        <begin position="67"/>
        <end position="84"/>
    </location>
</feature>
<protein>
    <submittedName>
        <fullName evidence="2">Branched-chain amino acid permease</fullName>
    </submittedName>
</protein>
<dbReference type="RefSeq" id="WP_169240143.1">
    <property type="nucleotide sequence ID" value="NZ_JAAIIG010000001.1"/>
</dbReference>
<reference evidence="2 3" key="1">
    <citation type="submission" date="2020-02" db="EMBL/GenBank/DDBJ databases">
        <title>Characterization of phylogenetic diversity of novel bifidobacterial species isolated in Czech ZOOs.</title>
        <authorList>
            <person name="Lugli G.A."/>
            <person name="Vera N.B."/>
            <person name="Ventura M."/>
        </authorList>
    </citation>
    <scope>NUCLEOTIDE SEQUENCE [LARGE SCALE GENOMIC DNA]</scope>
    <source>
        <strain evidence="2 3">DSM 109959</strain>
    </source>
</reference>
<comment type="caution">
    <text evidence="2">The sequence shown here is derived from an EMBL/GenBank/DDBJ whole genome shotgun (WGS) entry which is preliminary data.</text>
</comment>
<dbReference type="InterPro" id="IPR008407">
    <property type="entry name" value="Brnchd-chn_aa_trnsp_AzlD"/>
</dbReference>
<organism evidence="2 3">
    <name type="scientific">Bifidobacterium olomucense</name>
    <dbReference type="NCBI Taxonomy" id="2675324"/>
    <lineage>
        <taxon>Bacteria</taxon>
        <taxon>Bacillati</taxon>
        <taxon>Actinomycetota</taxon>
        <taxon>Actinomycetes</taxon>
        <taxon>Bifidobacteriales</taxon>
        <taxon>Bifidobacteriaceae</taxon>
        <taxon>Bifidobacterium</taxon>
    </lineage>
</organism>
<dbReference type="Proteomes" id="UP000543419">
    <property type="component" value="Unassembled WGS sequence"/>
</dbReference>
<accession>A0A7Y0EVT5</accession>
<feature type="transmembrane region" description="Helical" evidence="1">
    <location>
        <begin position="6"/>
        <end position="30"/>
    </location>
</feature>
<evidence type="ECO:0000313" key="2">
    <source>
        <dbReference type="EMBL" id="NMM97284.1"/>
    </source>
</evidence>
<feature type="transmembrane region" description="Helical" evidence="1">
    <location>
        <begin position="42"/>
        <end position="61"/>
    </location>
</feature>
<dbReference type="AlphaFoldDB" id="A0A7Y0EVT5"/>
<sequence length="110" mass="12120">MTMTIWQGVITIVAVVIGTMLTRFLPFIVFPESKQPPRIVEYLGAVLPYAMTGLLVVYALRNTPITTGSHGVPELAACVVLVALHYWKRNMLLSIAGGTIVYMLLVQLVF</sequence>
<dbReference type="EMBL" id="JAAIIG010000001">
    <property type="protein sequence ID" value="NMM97284.1"/>
    <property type="molecule type" value="Genomic_DNA"/>
</dbReference>